<dbReference type="GO" id="GO:0005524">
    <property type="term" value="F:ATP binding"/>
    <property type="evidence" value="ECO:0007669"/>
    <property type="project" value="UniProtKB-KW"/>
</dbReference>
<dbReference type="NCBIfam" id="NF010167">
    <property type="entry name" value="PRK13648.1"/>
    <property type="match status" value="1"/>
</dbReference>
<dbReference type="InterPro" id="IPR027417">
    <property type="entry name" value="P-loop_NTPase"/>
</dbReference>
<evidence type="ECO:0000256" key="5">
    <source>
        <dbReference type="ARBA" id="ARBA00022741"/>
    </source>
</evidence>
<evidence type="ECO:0000256" key="9">
    <source>
        <dbReference type="ARBA" id="ARBA00058851"/>
    </source>
</evidence>
<proteinExistence type="inferred from homology"/>
<dbReference type="GO" id="GO:0042626">
    <property type="term" value="F:ATPase-coupled transmembrane transporter activity"/>
    <property type="evidence" value="ECO:0007669"/>
    <property type="project" value="TreeGrafter"/>
</dbReference>
<dbReference type="InterPro" id="IPR003593">
    <property type="entry name" value="AAA+_ATPase"/>
</dbReference>
<reference evidence="12 13" key="1">
    <citation type="submission" date="2019-12" db="EMBL/GenBank/DDBJ databases">
        <title>Complete genome sequence of Leuconostoc lactis strain AVN1 provides insights into metabolic potential.</title>
        <authorList>
            <person name="Besrour N."/>
            <person name="Najjari A."/>
            <person name="Fhoula I."/>
            <person name="Jaballah S."/>
            <person name="Klibi N."/>
            <person name="Ouzari H.I."/>
        </authorList>
    </citation>
    <scope>NUCLEOTIDE SEQUENCE [LARGE SCALE GENOMIC DNA]</scope>
    <source>
        <strain evidence="12 13">AVN1</strain>
    </source>
</reference>
<keyword evidence="5" id="KW-0547">Nucleotide-binding</keyword>
<keyword evidence="7" id="KW-1278">Translocase</keyword>
<dbReference type="SUPFAM" id="SSF52540">
    <property type="entry name" value="P-loop containing nucleoside triphosphate hydrolases"/>
    <property type="match status" value="1"/>
</dbReference>
<keyword evidence="3" id="KW-0813">Transport</keyword>
<evidence type="ECO:0000256" key="6">
    <source>
        <dbReference type="ARBA" id="ARBA00022840"/>
    </source>
</evidence>
<dbReference type="InterPro" id="IPR030947">
    <property type="entry name" value="EcfA_1"/>
</dbReference>
<dbReference type="FunFam" id="3.40.50.300:FF:000224">
    <property type="entry name" value="Energy-coupling factor transporter ATP-binding protein EcfA"/>
    <property type="match status" value="1"/>
</dbReference>
<dbReference type="EMBL" id="WSZI01000017">
    <property type="protein sequence ID" value="MWN21701.1"/>
    <property type="molecule type" value="Genomic_DNA"/>
</dbReference>
<feature type="domain" description="ABC transporter" evidence="11">
    <location>
        <begin position="5"/>
        <end position="240"/>
    </location>
</feature>
<evidence type="ECO:0000259" key="11">
    <source>
        <dbReference type="PROSITE" id="PS50893"/>
    </source>
</evidence>
<comment type="function">
    <text evidence="9">ATP-binding (A) component of a common energy-coupling factor (ECF) ABC-transporter complex. Unlike classic ABC transporters this ECF transporter provides the energy necessary to transport a number of different substrates including 5-formyltetrahydrofolate, pantothenate and riboflavin. Expression of the complex plus FolT in E.coli allows 5-formyltetrahydrofolate uptake; 5-formyltetrahydrofolate is not taken up in the absence of FolT or the EcfA1A2T complex.</text>
</comment>
<dbReference type="CDD" id="cd03225">
    <property type="entry name" value="ABC_cobalt_CbiO_domain1"/>
    <property type="match status" value="1"/>
</dbReference>
<evidence type="ECO:0000256" key="4">
    <source>
        <dbReference type="ARBA" id="ARBA00022475"/>
    </source>
</evidence>
<dbReference type="InterPro" id="IPR050095">
    <property type="entry name" value="ECF_ABC_transporter_ATP-bd"/>
</dbReference>
<dbReference type="PANTHER" id="PTHR43553">
    <property type="entry name" value="HEAVY METAL TRANSPORTER"/>
    <property type="match status" value="1"/>
</dbReference>
<gene>
    <name evidence="12" type="ORF">GQS40_11190</name>
</gene>
<sequence>MTQAIEIHNLNYQYDDDQTLFDGFDLTIEAGQWVALVGHNGSGKSTLAKLILGLIEANAGDITVFGVPLSAETVHDIRDQIGMVFQNPDNQFVGATVADDVAFGLENQQLPSADMPKRIDDALTAVGMQGFKDREPHTLSGGQKQRVALASVLALTPKIIILDEATAMLDPDGRETVMTTLQDLKARFGDALTLITITHDMDEAALADRVVVINDGQLILDGTPEAVFSQRQVMHDNGLALPFAGELAAQLTPTPEQYLDERELIQWLSRSKK</sequence>
<dbReference type="GO" id="GO:0043190">
    <property type="term" value="C:ATP-binding cassette (ABC) transporter complex"/>
    <property type="evidence" value="ECO:0007669"/>
    <property type="project" value="TreeGrafter"/>
</dbReference>
<dbReference type="GO" id="GO:0016887">
    <property type="term" value="F:ATP hydrolysis activity"/>
    <property type="evidence" value="ECO:0007669"/>
    <property type="project" value="InterPro"/>
</dbReference>
<accession>A0A6L7AHA6</accession>
<keyword evidence="8" id="KW-0472">Membrane</keyword>
<comment type="subcellular location">
    <subcellularLocation>
        <location evidence="1">Cell membrane</location>
        <topology evidence="1">Peripheral membrane protein</topology>
    </subcellularLocation>
</comment>
<name>A0A6L7AHA6_LEULA</name>
<dbReference type="Pfam" id="PF00005">
    <property type="entry name" value="ABC_tran"/>
    <property type="match status" value="1"/>
</dbReference>
<comment type="caution">
    <text evidence="12">The sequence shown here is derived from an EMBL/GenBank/DDBJ whole genome shotgun (WGS) entry which is preliminary data.</text>
</comment>
<comment type="subunit">
    <text evidence="10">Forms a stable energy-coupling factor (ECF) transporter complex probably composed of 2 membrane-embedded substrate-binding proteins (S component), 2 ATP-binding proteins (A component) and 2 transmembrane proteins (T component). This complex interacts with a number of substrate-specific components, including FolT, PanT and RibU for 5-formyltetrahydrofolate, pantothenate and riboflavin respectively.</text>
</comment>
<protein>
    <submittedName>
        <fullName evidence="12">Energy-coupling factor transporter ATPase</fullName>
    </submittedName>
</protein>
<dbReference type="Proteomes" id="UP000478636">
    <property type="component" value="Unassembled WGS sequence"/>
</dbReference>
<evidence type="ECO:0000256" key="8">
    <source>
        <dbReference type="ARBA" id="ARBA00023136"/>
    </source>
</evidence>
<dbReference type="InterPro" id="IPR017871">
    <property type="entry name" value="ABC_transporter-like_CS"/>
</dbReference>
<organism evidence="12 13">
    <name type="scientific">Leuconostoc lactis</name>
    <dbReference type="NCBI Taxonomy" id="1246"/>
    <lineage>
        <taxon>Bacteria</taxon>
        <taxon>Bacillati</taxon>
        <taxon>Bacillota</taxon>
        <taxon>Bacilli</taxon>
        <taxon>Lactobacillales</taxon>
        <taxon>Lactobacillaceae</taxon>
        <taxon>Leuconostoc</taxon>
    </lineage>
</organism>
<evidence type="ECO:0000256" key="3">
    <source>
        <dbReference type="ARBA" id="ARBA00022448"/>
    </source>
</evidence>
<comment type="similarity">
    <text evidence="2">Belongs to the ABC transporter superfamily.</text>
</comment>
<dbReference type="NCBIfam" id="TIGR04520">
    <property type="entry name" value="ECF_ATPase_1"/>
    <property type="match status" value="1"/>
</dbReference>
<dbReference type="PROSITE" id="PS00211">
    <property type="entry name" value="ABC_TRANSPORTER_1"/>
    <property type="match status" value="1"/>
</dbReference>
<evidence type="ECO:0000313" key="13">
    <source>
        <dbReference type="Proteomes" id="UP000478636"/>
    </source>
</evidence>
<dbReference type="RefSeq" id="WP_252968576.1">
    <property type="nucleotide sequence ID" value="NZ_DAITWI010000003.1"/>
</dbReference>
<evidence type="ECO:0000256" key="10">
    <source>
        <dbReference type="ARBA" id="ARBA00063221"/>
    </source>
</evidence>
<evidence type="ECO:0000256" key="1">
    <source>
        <dbReference type="ARBA" id="ARBA00004202"/>
    </source>
</evidence>
<keyword evidence="6" id="KW-0067">ATP-binding</keyword>
<dbReference type="InterPro" id="IPR015856">
    <property type="entry name" value="ABC_transpr_CbiO/EcfA_su"/>
</dbReference>
<dbReference type="InterPro" id="IPR003439">
    <property type="entry name" value="ABC_transporter-like_ATP-bd"/>
</dbReference>
<evidence type="ECO:0000256" key="7">
    <source>
        <dbReference type="ARBA" id="ARBA00022967"/>
    </source>
</evidence>
<dbReference type="PANTHER" id="PTHR43553:SF24">
    <property type="entry name" value="ENERGY-COUPLING FACTOR TRANSPORTER ATP-BINDING PROTEIN ECFA1"/>
    <property type="match status" value="1"/>
</dbReference>
<dbReference type="AlphaFoldDB" id="A0A6L7AHA6"/>
<dbReference type="SMART" id="SM00382">
    <property type="entry name" value="AAA"/>
    <property type="match status" value="1"/>
</dbReference>
<evidence type="ECO:0000256" key="2">
    <source>
        <dbReference type="ARBA" id="ARBA00005417"/>
    </source>
</evidence>
<dbReference type="PROSITE" id="PS50893">
    <property type="entry name" value="ABC_TRANSPORTER_2"/>
    <property type="match status" value="1"/>
</dbReference>
<keyword evidence="4" id="KW-1003">Cell membrane</keyword>
<evidence type="ECO:0000313" key="12">
    <source>
        <dbReference type="EMBL" id="MWN21701.1"/>
    </source>
</evidence>
<dbReference type="Gene3D" id="3.40.50.300">
    <property type="entry name" value="P-loop containing nucleotide triphosphate hydrolases"/>
    <property type="match status" value="1"/>
</dbReference>